<comment type="caution">
    <text evidence="1">The sequence shown here is derived from an EMBL/GenBank/DDBJ whole genome shotgun (WGS) entry which is preliminary data.</text>
</comment>
<evidence type="ECO:0000313" key="2">
    <source>
        <dbReference type="Proteomes" id="UP000824533"/>
    </source>
</evidence>
<gene>
    <name evidence="1" type="ORF">K1T71_000017</name>
</gene>
<keyword evidence="2" id="KW-1185">Reference proteome</keyword>
<proteinExistence type="predicted"/>
<sequence length="147" mass="16855">MSGKKDGKDKKEEDCDCYAESRTKKACPPVRNVTHPLRYYEFTQEELRALEECDKESFYQRCLPFSTLFATLTYAAIKYGHLSRNPHFGAVPKVLASAICGYCLGRASYIATCDKKLRKLPASSHLGNVMRQYHLEKYPPPDPKNRR</sequence>
<accession>A0ACC1DIQ2</accession>
<evidence type="ECO:0000313" key="1">
    <source>
        <dbReference type="EMBL" id="KAJ0183594.1"/>
    </source>
</evidence>
<protein>
    <submittedName>
        <fullName evidence="1">Uncharacterized protein</fullName>
    </submittedName>
</protein>
<dbReference type="Proteomes" id="UP000824533">
    <property type="component" value="Linkage Group LG01"/>
</dbReference>
<name>A0ACC1DIQ2_9NEOP</name>
<dbReference type="EMBL" id="CM034387">
    <property type="protein sequence ID" value="KAJ0183594.1"/>
    <property type="molecule type" value="Genomic_DNA"/>
</dbReference>
<organism evidence="1 2">
    <name type="scientific">Dendrolimus kikuchii</name>
    <dbReference type="NCBI Taxonomy" id="765133"/>
    <lineage>
        <taxon>Eukaryota</taxon>
        <taxon>Metazoa</taxon>
        <taxon>Ecdysozoa</taxon>
        <taxon>Arthropoda</taxon>
        <taxon>Hexapoda</taxon>
        <taxon>Insecta</taxon>
        <taxon>Pterygota</taxon>
        <taxon>Neoptera</taxon>
        <taxon>Endopterygota</taxon>
        <taxon>Lepidoptera</taxon>
        <taxon>Glossata</taxon>
        <taxon>Ditrysia</taxon>
        <taxon>Bombycoidea</taxon>
        <taxon>Lasiocampidae</taxon>
        <taxon>Dendrolimus</taxon>
    </lineage>
</organism>
<reference evidence="1 2" key="1">
    <citation type="journal article" date="2021" name="Front. Genet.">
        <title>Chromosome-Level Genome Assembly Reveals Significant Gene Expansion in the Toll and IMD Signaling Pathways of Dendrolimus kikuchii.</title>
        <authorList>
            <person name="Zhou J."/>
            <person name="Wu P."/>
            <person name="Xiong Z."/>
            <person name="Liu N."/>
            <person name="Zhao N."/>
            <person name="Ji M."/>
            <person name="Qiu Y."/>
            <person name="Yang B."/>
        </authorList>
    </citation>
    <scope>NUCLEOTIDE SEQUENCE [LARGE SCALE GENOMIC DNA]</scope>
    <source>
        <strain evidence="1">Ann1</strain>
    </source>
</reference>